<dbReference type="GO" id="GO:0006508">
    <property type="term" value="P:proteolysis"/>
    <property type="evidence" value="ECO:0007669"/>
    <property type="project" value="UniProtKB-KW"/>
</dbReference>
<dbReference type="SMART" id="SM00232">
    <property type="entry name" value="JAB_MPN"/>
    <property type="match status" value="1"/>
</dbReference>
<dbReference type="Gene3D" id="3.40.140.10">
    <property type="entry name" value="Cytidine Deaminase, domain 2"/>
    <property type="match status" value="1"/>
</dbReference>
<dbReference type="GO" id="GO:0008270">
    <property type="term" value="F:zinc ion binding"/>
    <property type="evidence" value="ECO:0007669"/>
    <property type="project" value="TreeGrafter"/>
</dbReference>
<gene>
    <name evidence="7" type="ORF">ENL40_03420</name>
</gene>
<sequence length="133" mass="15180">MGNLFIKRAHLKEILTKVRESKVEICGFLVGTIKGKDVFVEKVVFASNRLNSPVGFEIDPLETLKVLEAAEREGKEIVGIFHSHVKCPPYPSSRDLKGMDLWRNVWLIVNNLGEYRAFILEEDKIKEVKVEVV</sequence>
<organism evidence="7">
    <name type="scientific">Thermococcus litoralis</name>
    <dbReference type="NCBI Taxonomy" id="2265"/>
    <lineage>
        <taxon>Archaea</taxon>
        <taxon>Methanobacteriati</taxon>
        <taxon>Methanobacteriota</taxon>
        <taxon>Thermococci</taxon>
        <taxon>Thermococcales</taxon>
        <taxon>Thermococcaceae</taxon>
        <taxon>Thermococcus</taxon>
    </lineage>
</organism>
<feature type="domain" description="JAB1/MPN/MOV34 metalloenzyme" evidence="6">
    <location>
        <begin position="3"/>
        <end position="123"/>
    </location>
</feature>
<keyword evidence="1" id="KW-0645">Protease</keyword>
<proteinExistence type="predicted"/>
<evidence type="ECO:0000256" key="4">
    <source>
        <dbReference type="ARBA" id="ARBA00022833"/>
    </source>
</evidence>
<comment type="caution">
    <text evidence="7">The sequence shown here is derived from an EMBL/GenBank/DDBJ whole genome shotgun (WGS) entry which is preliminary data.</text>
</comment>
<keyword evidence="3" id="KW-0378">Hydrolase</keyword>
<dbReference type="PANTHER" id="PTHR34858:SF1">
    <property type="entry name" value="CYSO-CYSTEINE PEPTIDASE"/>
    <property type="match status" value="1"/>
</dbReference>
<evidence type="ECO:0000259" key="6">
    <source>
        <dbReference type="SMART" id="SM00232"/>
    </source>
</evidence>
<evidence type="ECO:0000256" key="1">
    <source>
        <dbReference type="ARBA" id="ARBA00022670"/>
    </source>
</evidence>
<protein>
    <submittedName>
        <fullName evidence="7">M67 family peptidase</fullName>
    </submittedName>
</protein>
<accession>A0A7C5JWJ4</accession>
<dbReference type="CDD" id="cd08070">
    <property type="entry name" value="MPN_like"/>
    <property type="match status" value="1"/>
</dbReference>
<dbReference type="GO" id="GO:0008235">
    <property type="term" value="F:metalloexopeptidase activity"/>
    <property type="evidence" value="ECO:0007669"/>
    <property type="project" value="TreeGrafter"/>
</dbReference>
<dbReference type="PANTHER" id="PTHR34858">
    <property type="entry name" value="CYSO-CYSTEINE PEPTIDASE"/>
    <property type="match status" value="1"/>
</dbReference>
<keyword evidence="4" id="KW-0862">Zinc</keyword>
<name>A0A7C5JWJ4_THELI</name>
<dbReference type="Pfam" id="PF14464">
    <property type="entry name" value="Prok-JAB"/>
    <property type="match status" value="1"/>
</dbReference>
<dbReference type="EMBL" id="DRTU01000149">
    <property type="protein sequence ID" value="HHI00515.1"/>
    <property type="molecule type" value="Genomic_DNA"/>
</dbReference>
<dbReference type="AlphaFoldDB" id="A0A7C5JWJ4"/>
<evidence type="ECO:0000313" key="7">
    <source>
        <dbReference type="EMBL" id="HHI00515.1"/>
    </source>
</evidence>
<dbReference type="Proteomes" id="UP000886217">
    <property type="component" value="Unassembled WGS sequence"/>
</dbReference>
<evidence type="ECO:0000256" key="3">
    <source>
        <dbReference type="ARBA" id="ARBA00022801"/>
    </source>
</evidence>
<keyword evidence="5" id="KW-0482">Metalloprotease</keyword>
<dbReference type="SUPFAM" id="SSF102712">
    <property type="entry name" value="JAB1/MPN domain"/>
    <property type="match status" value="1"/>
</dbReference>
<dbReference type="FunFam" id="3.40.140.10:FF:000085">
    <property type="entry name" value="Mov34/MPN/PAD-1 family protein"/>
    <property type="match status" value="1"/>
</dbReference>
<evidence type="ECO:0000256" key="2">
    <source>
        <dbReference type="ARBA" id="ARBA00022723"/>
    </source>
</evidence>
<evidence type="ECO:0000256" key="5">
    <source>
        <dbReference type="ARBA" id="ARBA00023049"/>
    </source>
</evidence>
<dbReference type="InterPro" id="IPR000555">
    <property type="entry name" value="JAMM/MPN+_dom"/>
</dbReference>
<keyword evidence="2" id="KW-0479">Metal-binding</keyword>
<dbReference type="InterPro" id="IPR051929">
    <property type="entry name" value="VirAsm_ModProt"/>
</dbReference>
<reference evidence="7" key="1">
    <citation type="journal article" date="2020" name="mSystems">
        <title>Genome- and Community-Level Interaction Insights into Carbon Utilization and Element Cycling Functions of Hydrothermarchaeota in Hydrothermal Sediment.</title>
        <authorList>
            <person name="Zhou Z."/>
            <person name="Liu Y."/>
            <person name="Xu W."/>
            <person name="Pan J."/>
            <person name="Luo Z.H."/>
            <person name="Li M."/>
        </authorList>
    </citation>
    <scope>NUCLEOTIDE SEQUENCE [LARGE SCALE GENOMIC DNA]</scope>
    <source>
        <strain evidence="7">HyVt-93</strain>
    </source>
</reference>
<dbReference type="InterPro" id="IPR028090">
    <property type="entry name" value="JAB_dom_prok"/>
</dbReference>